<dbReference type="SUPFAM" id="SSF51445">
    <property type="entry name" value="(Trans)glycosidases"/>
    <property type="match status" value="1"/>
</dbReference>
<name>A0ABZ2ZCZ2_9BACT</name>
<dbReference type="RefSeq" id="WP_341843752.1">
    <property type="nucleotide sequence ID" value="NZ_CP149792.1"/>
</dbReference>
<evidence type="ECO:0000313" key="9">
    <source>
        <dbReference type="Proteomes" id="UP001449657"/>
    </source>
</evidence>
<comment type="similarity">
    <text evidence="1">Belongs to the glycosyl hydrolase 29 family.</text>
</comment>
<evidence type="ECO:0000256" key="1">
    <source>
        <dbReference type="ARBA" id="ARBA00007951"/>
    </source>
</evidence>
<dbReference type="Gene3D" id="3.20.20.80">
    <property type="entry name" value="Glycosidases"/>
    <property type="match status" value="1"/>
</dbReference>
<keyword evidence="9" id="KW-1185">Reference proteome</keyword>
<dbReference type="SMART" id="SM00812">
    <property type="entry name" value="Alpha_L_fucos"/>
    <property type="match status" value="1"/>
</dbReference>
<keyword evidence="4" id="KW-0378">Hydrolase</keyword>
<proteinExistence type="inferred from homology"/>
<dbReference type="InterPro" id="IPR031919">
    <property type="entry name" value="Fucosidase_C"/>
</dbReference>
<dbReference type="PANTHER" id="PTHR10030:SF37">
    <property type="entry name" value="ALPHA-L-FUCOSIDASE-RELATED"/>
    <property type="match status" value="1"/>
</dbReference>
<evidence type="ECO:0000256" key="3">
    <source>
        <dbReference type="ARBA" id="ARBA00022729"/>
    </source>
</evidence>
<reference evidence="8 9" key="1">
    <citation type="submission" date="2024-03" db="EMBL/GenBank/DDBJ databases">
        <title>Chitinophaga caseinilytica sp. nov., a casein hydrolysing bacterium isolated from forest soil.</title>
        <authorList>
            <person name="Lee D.S."/>
            <person name="Han D.M."/>
            <person name="Baek J.H."/>
            <person name="Choi D.G."/>
            <person name="Jeon J.H."/>
            <person name="Jeon C.O."/>
        </authorList>
    </citation>
    <scope>NUCLEOTIDE SEQUENCE [LARGE SCALE GENOMIC DNA]</scope>
    <source>
        <strain evidence="8 9">KACC 19118</strain>
    </source>
</reference>
<keyword evidence="5" id="KW-0326">Glycosidase</keyword>
<dbReference type="EC" id="3.2.1.51" evidence="2"/>
<accession>A0ABZ2ZCZ2</accession>
<dbReference type="EMBL" id="CP150096">
    <property type="protein sequence ID" value="WZN49177.1"/>
    <property type="molecule type" value="Genomic_DNA"/>
</dbReference>
<evidence type="ECO:0000256" key="5">
    <source>
        <dbReference type="ARBA" id="ARBA00023295"/>
    </source>
</evidence>
<evidence type="ECO:0000256" key="2">
    <source>
        <dbReference type="ARBA" id="ARBA00012662"/>
    </source>
</evidence>
<dbReference type="InterPro" id="IPR017853">
    <property type="entry name" value="GH"/>
</dbReference>
<dbReference type="Proteomes" id="UP001449657">
    <property type="component" value="Chromosome"/>
</dbReference>
<sequence length="404" mass="44333">MITDNLDLYPNKYQKWNATRVGPHKDIVGGWAAAAREHGLAFGVSVHASHAWTWYEAAQKADKNGPLAGVPYDGKLTAADGKGQWWDGLDPQELYAQNHSLSQPGGDHLKKWDWQDGASVPSKAYAEKFYKRTMALIENYDPALVYFDDSVLPLWPVSDVGLRIAANLYNRSIKKNGRLEAVLTGKGLNAEQRKCMVWDIERGQSHAIEPLPWQTDTCIGGWHYDRRVYENDRYKSAKTVIHTLADVVSKNGNLMLSVPVRGNGTIDEKERAIVEAIGAWMQVNGEAIYGTRPWTVFGEGAATESAASNTAGNFNEGKGKPFTAEDIRFTKKGTTLYAILLGWPDGGKTLVKSLAGKGKVSSVKLLGHEGELVFHQSDRGLEVELPAQAPGKEAFALKIEGAVV</sequence>
<gene>
    <name evidence="8" type="ORF">WJU22_02410</name>
</gene>
<dbReference type="InterPro" id="IPR057739">
    <property type="entry name" value="Glyco_hydro_29_N"/>
</dbReference>
<protein>
    <recommendedName>
        <fullName evidence="2">alpha-L-fucosidase</fullName>
        <ecNumber evidence="2">3.2.1.51</ecNumber>
    </recommendedName>
</protein>
<dbReference type="PANTHER" id="PTHR10030">
    <property type="entry name" value="ALPHA-L-FUCOSIDASE"/>
    <property type="match status" value="1"/>
</dbReference>
<feature type="domain" description="Glycoside hydrolase family 29 N-terminal" evidence="6">
    <location>
        <begin position="4"/>
        <end position="286"/>
    </location>
</feature>
<evidence type="ECO:0000259" key="7">
    <source>
        <dbReference type="Pfam" id="PF16757"/>
    </source>
</evidence>
<dbReference type="InterPro" id="IPR000933">
    <property type="entry name" value="Glyco_hydro_29"/>
</dbReference>
<evidence type="ECO:0000256" key="4">
    <source>
        <dbReference type="ARBA" id="ARBA00022801"/>
    </source>
</evidence>
<evidence type="ECO:0000313" key="8">
    <source>
        <dbReference type="EMBL" id="WZN49177.1"/>
    </source>
</evidence>
<keyword evidence="3" id="KW-0732">Signal</keyword>
<dbReference type="Pfam" id="PF16757">
    <property type="entry name" value="Fucosidase_C"/>
    <property type="match status" value="1"/>
</dbReference>
<feature type="domain" description="Alpha-L-fucosidase C-terminal" evidence="7">
    <location>
        <begin position="323"/>
        <end position="400"/>
    </location>
</feature>
<dbReference type="Gene3D" id="2.60.40.1180">
    <property type="entry name" value="Golgi alpha-mannosidase II"/>
    <property type="match status" value="1"/>
</dbReference>
<evidence type="ECO:0000259" key="6">
    <source>
        <dbReference type="Pfam" id="PF01120"/>
    </source>
</evidence>
<dbReference type="InterPro" id="IPR013780">
    <property type="entry name" value="Glyco_hydro_b"/>
</dbReference>
<dbReference type="Pfam" id="PF01120">
    <property type="entry name" value="Alpha_L_fucos"/>
    <property type="match status" value="1"/>
</dbReference>
<organism evidence="8 9">
    <name type="scientific">Chitinophaga caseinilytica</name>
    <dbReference type="NCBI Taxonomy" id="2267521"/>
    <lineage>
        <taxon>Bacteria</taxon>
        <taxon>Pseudomonadati</taxon>
        <taxon>Bacteroidota</taxon>
        <taxon>Chitinophagia</taxon>
        <taxon>Chitinophagales</taxon>
        <taxon>Chitinophagaceae</taxon>
        <taxon>Chitinophaga</taxon>
    </lineage>
</organism>